<keyword evidence="7" id="KW-0808">Transferase</keyword>
<dbReference type="InterPro" id="IPR046341">
    <property type="entry name" value="SET_dom_sf"/>
</dbReference>
<dbReference type="CDD" id="cd19186">
    <property type="entry name" value="SET_Suv4-20"/>
    <property type="match status" value="1"/>
</dbReference>
<dbReference type="AlphaFoldDB" id="A0A7R8XDQ4"/>
<organism evidence="18">
    <name type="scientific">Darwinula stevensoni</name>
    <dbReference type="NCBI Taxonomy" id="69355"/>
    <lineage>
        <taxon>Eukaryota</taxon>
        <taxon>Metazoa</taxon>
        <taxon>Ecdysozoa</taxon>
        <taxon>Arthropoda</taxon>
        <taxon>Crustacea</taxon>
        <taxon>Oligostraca</taxon>
        <taxon>Ostracoda</taxon>
        <taxon>Podocopa</taxon>
        <taxon>Podocopida</taxon>
        <taxon>Darwinulocopina</taxon>
        <taxon>Darwinuloidea</taxon>
        <taxon>Darwinulidae</taxon>
        <taxon>Darwinula</taxon>
    </lineage>
</organism>
<evidence type="ECO:0000256" key="11">
    <source>
        <dbReference type="ARBA" id="ARBA00023163"/>
    </source>
</evidence>
<dbReference type="Proteomes" id="UP000677054">
    <property type="component" value="Unassembled WGS sequence"/>
</dbReference>
<dbReference type="FunFam" id="1.10.10.1700:FF:000001">
    <property type="entry name" value="Histone-lysine N-methyltransferase"/>
    <property type="match status" value="1"/>
</dbReference>
<dbReference type="InterPro" id="IPR025790">
    <property type="entry name" value="Suv4-20_animal"/>
</dbReference>
<dbReference type="Gene3D" id="1.10.10.1700">
    <property type="entry name" value="Histone-lysine N-methyltransferase"/>
    <property type="match status" value="1"/>
</dbReference>
<dbReference type="GO" id="GO:0140941">
    <property type="term" value="F:histone H4K20me methyltransferase activity"/>
    <property type="evidence" value="ECO:0007669"/>
    <property type="project" value="UniProtKB-EC"/>
</dbReference>
<feature type="region of interest" description="Disordered" evidence="16">
    <location>
        <begin position="335"/>
        <end position="375"/>
    </location>
</feature>
<evidence type="ECO:0000256" key="4">
    <source>
        <dbReference type="ARBA" id="ARBA00022454"/>
    </source>
</evidence>
<evidence type="ECO:0000256" key="3">
    <source>
        <dbReference type="ARBA" id="ARBA00012188"/>
    </source>
</evidence>
<evidence type="ECO:0000256" key="13">
    <source>
        <dbReference type="ARBA" id="ARBA00051837"/>
    </source>
</evidence>
<evidence type="ECO:0000256" key="6">
    <source>
        <dbReference type="ARBA" id="ARBA00022603"/>
    </source>
</evidence>
<dbReference type="GO" id="GO:0005634">
    <property type="term" value="C:nucleus"/>
    <property type="evidence" value="ECO:0007669"/>
    <property type="project" value="UniProtKB-SubCell"/>
</dbReference>
<evidence type="ECO:0000256" key="8">
    <source>
        <dbReference type="ARBA" id="ARBA00022691"/>
    </source>
</evidence>
<evidence type="ECO:0000256" key="2">
    <source>
        <dbReference type="ARBA" id="ARBA00004286"/>
    </source>
</evidence>
<dbReference type="SUPFAM" id="SSF82199">
    <property type="entry name" value="SET domain"/>
    <property type="match status" value="1"/>
</dbReference>
<feature type="domain" description="SET" evidence="17">
    <location>
        <begin position="122"/>
        <end position="233"/>
    </location>
</feature>
<evidence type="ECO:0000256" key="14">
    <source>
        <dbReference type="ARBA" id="ARBA00052814"/>
    </source>
</evidence>
<evidence type="ECO:0000313" key="19">
    <source>
        <dbReference type="Proteomes" id="UP000677054"/>
    </source>
</evidence>
<keyword evidence="4" id="KW-0158">Chromosome</keyword>
<keyword evidence="6" id="KW-0489">Methyltransferase</keyword>
<feature type="region of interest" description="Disordered" evidence="16">
    <location>
        <begin position="404"/>
        <end position="460"/>
    </location>
</feature>
<evidence type="ECO:0000256" key="1">
    <source>
        <dbReference type="ARBA" id="ARBA00004123"/>
    </source>
</evidence>
<sequence length="641" mass="72596">MGITEPTSGRLFRGGTTGMTPWELSEFDDMASALVVDPYLGFQTHKMNIKYRPPKVNKEELKSVVLKFMAHQDYSLAVKEFEEMDGVKKYFSMKNKHQLQLLKEHIYRYLRMFDKDAGFTIEPCSRYSMEGHLGGKITSTKRWDKNDRIPALEGCIGELAEDEEAQLLHPGKNDFSVMYSCRKNCAQLWLGPAAYINHDCRANCKFVATGRDTACVKVLRDIQIGEEITCFYGEDFFGDSNCLCECETCERRGTGAFARNANHQSPSQGGYRLRETQTRLVRTKVDRPPPKPPLNPISPVKTLNVSLDDMRKKGLTRYDRELLLAQGYKFTNDALNEARGREKGGKPDLRTRGPKDQRQEEMTAQDAPANPQPCTCRDPKCAHSIDSAEAMLRSEESDILDMVQPVSTSDGGSSEDGIQLRSKRIVGDRPQKSSDDRKIWKAKNKEESQHGGKQVFRRLPNTWDVQLNKVSAKRIGSRRLREGTGSAMPHESHTKDVYDFEDSDSEDTGNMTRLSNVLSSGSPQPFQTTQRWDEDSSDSSTPRKVKLTLRMKRSPVLDEVIACGHSFPSRRRKLFEPEYEVLRLEGLSDHSDVEAADDENQTPAKDQAQPRSSKFSPKRLKLKFGNETHSIINIPTSDEDI</sequence>
<keyword evidence="5" id="KW-0678">Repressor</keyword>
<dbReference type="InterPro" id="IPR039977">
    <property type="entry name" value="Suv4-20/Set9"/>
</dbReference>
<evidence type="ECO:0000256" key="10">
    <source>
        <dbReference type="ARBA" id="ARBA00023015"/>
    </source>
</evidence>
<dbReference type="PROSITE" id="PS51570">
    <property type="entry name" value="SAM_MT43_SUVAR420_2"/>
    <property type="match status" value="1"/>
</dbReference>
<keyword evidence="19" id="KW-1185">Reference proteome</keyword>
<proteinExistence type="predicted"/>
<dbReference type="PANTHER" id="PTHR12977:SF4">
    <property type="entry name" value="HISTONE-LYSINE N-METHYLTRANSFERASE KMT5B"/>
    <property type="match status" value="1"/>
</dbReference>
<comment type="catalytic activity">
    <reaction evidence="14">
        <text>N(6),N(6)-dimethyl-L-lysyl(20)-[histone H4] + S-adenosyl-L-methionine = N(6),N(6),N(6)-trimethyl-L-lysyl(20)-[histone H4] + S-adenosyl-L-homocysteine + H(+)</text>
        <dbReference type="Rhea" id="RHEA:61992"/>
        <dbReference type="Rhea" id="RHEA-COMP:15556"/>
        <dbReference type="Rhea" id="RHEA-COMP:15998"/>
        <dbReference type="ChEBI" id="CHEBI:15378"/>
        <dbReference type="ChEBI" id="CHEBI:57856"/>
        <dbReference type="ChEBI" id="CHEBI:59789"/>
        <dbReference type="ChEBI" id="CHEBI:61961"/>
        <dbReference type="ChEBI" id="CHEBI:61976"/>
    </reaction>
</comment>
<reference evidence="18" key="1">
    <citation type="submission" date="2020-11" db="EMBL/GenBank/DDBJ databases">
        <authorList>
            <person name="Tran Van P."/>
        </authorList>
    </citation>
    <scope>NUCLEOTIDE SEQUENCE</scope>
</reference>
<dbReference type="Pfam" id="PF00856">
    <property type="entry name" value="SET"/>
    <property type="match status" value="1"/>
</dbReference>
<keyword evidence="12" id="KW-0539">Nucleus</keyword>
<keyword evidence="8" id="KW-0949">S-adenosyl-L-methionine</keyword>
<protein>
    <recommendedName>
        <fullName evidence="15">Histone-lysine N-methyltransferase Suv4-20</fullName>
        <ecNumber evidence="3">2.1.1.362</ecNumber>
    </recommendedName>
</protein>
<dbReference type="GO" id="GO:0032259">
    <property type="term" value="P:methylation"/>
    <property type="evidence" value="ECO:0007669"/>
    <property type="project" value="UniProtKB-KW"/>
</dbReference>
<dbReference type="EMBL" id="LR900347">
    <property type="protein sequence ID" value="CAD7245325.1"/>
    <property type="molecule type" value="Genomic_DNA"/>
</dbReference>
<keyword evidence="11" id="KW-0804">Transcription</keyword>
<evidence type="ECO:0000256" key="12">
    <source>
        <dbReference type="ARBA" id="ARBA00023242"/>
    </source>
</evidence>
<evidence type="ECO:0000256" key="15">
    <source>
        <dbReference type="ARBA" id="ARBA00071597"/>
    </source>
</evidence>
<dbReference type="GO" id="GO:0005694">
    <property type="term" value="C:chromosome"/>
    <property type="evidence" value="ECO:0007669"/>
    <property type="project" value="UniProtKB-SubCell"/>
</dbReference>
<gene>
    <name evidence="18" type="ORF">DSTB1V02_LOCUS5199</name>
</gene>
<evidence type="ECO:0000313" key="18">
    <source>
        <dbReference type="EMBL" id="CAD7245325.1"/>
    </source>
</evidence>
<dbReference type="SMART" id="SM00317">
    <property type="entry name" value="SET"/>
    <property type="match status" value="1"/>
</dbReference>
<feature type="compositionally biased region" description="Basic and acidic residues" evidence="16">
    <location>
        <begin position="425"/>
        <end position="450"/>
    </location>
</feature>
<dbReference type="Gene3D" id="2.170.270.10">
    <property type="entry name" value="SET domain"/>
    <property type="match status" value="1"/>
</dbReference>
<feature type="compositionally biased region" description="Polar residues" evidence="16">
    <location>
        <begin position="508"/>
        <end position="530"/>
    </location>
</feature>
<evidence type="ECO:0000256" key="7">
    <source>
        <dbReference type="ARBA" id="ARBA00022679"/>
    </source>
</evidence>
<keyword evidence="10" id="KW-0805">Transcription regulation</keyword>
<feature type="region of interest" description="Disordered" evidence="16">
    <location>
        <begin position="589"/>
        <end position="619"/>
    </location>
</feature>
<dbReference type="PROSITE" id="PS50280">
    <property type="entry name" value="SET"/>
    <property type="match status" value="1"/>
</dbReference>
<dbReference type="FunFam" id="2.170.270.10:FF:000006">
    <property type="entry name" value="Histone-lysine N-methyltransferase"/>
    <property type="match status" value="1"/>
</dbReference>
<accession>A0A7R8XDQ4</accession>
<dbReference type="InterPro" id="IPR041938">
    <property type="entry name" value="Hist-Lys_N-MTase_N"/>
</dbReference>
<comment type="catalytic activity">
    <reaction evidence="13">
        <text>N(6)-methyl-L-lysyl(20)-[histone H4] + S-adenosyl-L-methionine = N(6),N(6)-dimethyl-L-lysyl(20)-[histone H4] + S-adenosyl-L-homocysteine + H(+)</text>
        <dbReference type="Rhea" id="RHEA:60348"/>
        <dbReference type="Rhea" id="RHEA-COMP:15555"/>
        <dbReference type="Rhea" id="RHEA-COMP:15556"/>
        <dbReference type="ChEBI" id="CHEBI:15378"/>
        <dbReference type="ChEBI" id="CHEBI:57856"/>
        <dbReference type="ChEBI" id="CHEBI:59789"/>
        <dbReference type="ChEBI" id="CHEBI:61929"/>
        <dbReference type="ChEBI" id="CHEBI:61976"/>
        <dbReference type="EC" id="2.1.1.362"/>
    </reaction>
</comment>
<evidence type="ECO:0000256" key="9">
    <source>
        <dbReference type="ARBA" id="ARBA00022853"/>
    </source>
</evidence>
<name>A0A7R8XDQ4_9CRUS</name>
<comment type="subcellular location">
    <subcellularLocation>
        <location evidence="2">Chromosome</location>
    </subcellularLocation>
    <subcellularLocation>
        <location evidence="1">Nucleus</location>
    </subcellularLocation>
</comment>
<evidence type="ECO:0000259" key="17">
    <source>
        <dbReference type="PROSITE" id="PS50280"/>
    </source>
</evidence>
<feature type="compositionally biased region" description="Basic and acidic residues" evidence="16">
    <location>
        <begin position="336"/>
        <end position="361"/>
    </location>
</feature>
<dbReference type="EMBL" id="CAJPEV010000830">
    <property type="protein sequence ID" value="CAG0888910.1"/>
    <property type="molecule type" value="Genomic_DNA"/>
</dbReference>
<dbReference type="InterPro" id="IPR001214">
    <property type="entry name" value="SET_dom"/>
</dbReference>
<evidence type="ECO:0000256" key="5">
    <source>
        <dbReference type="ARBA" id="ARBA00022491"/>
    </source>
</evidence>
<dbReference type="EC" id="2.1.1.362" evidence="3"/>
<dbReference type="InterPro" id="IPR044426">
    <property type="entry name" value="Suv4-20_SET"/>
</dbReference>
<dbReference type="OrthoDB" id="6627536at2759"/>
<feature type="compositionally biased region" description="Polar residues" evidence="16">
    <location>
        <begin position="601"/>
        <end position="615"/>
    </location>
</feature>
<evidence type="ECO:0000256" key="16">
    <source>
        <dbReference type="SAM" id="MobiDB-lite"/>
    </source>
</evidence>
<feature type="region of interest" description="Disordered" evidence="16">
    <location>
        <begin position="474"/>
        <end position="545"/>
    </location>
</feature>
<dbReference type="PANTHER" id="PTHR12977">
    <property type="entry name" value="SUPPRESSOR OF VARIEGATION 4-20-RELATED"/>
    <property type="match status" value="1"/>
</dbReference>
<keyword evidence="9" id="KW-0156">Chromatin regulator</keyword>